<keyword evidence="3" id="KW-1185">Reference proteome</keyword>
<reference evidence="2 3" key="1">
    <citation type="submission" date="2024-04" db="EMBL/GenBank/DDBJ databases">
        <authorList>
            <consortium name="Genoscope - CEA"/>
            <person name="William W."/>
        </authorList>
    </citation>
    <scope>NUCLEOTIDE SEQUENCE [LARGE SCALE GENOMIC DNA]</scope>
</reference>
<feature type="compositionally biased region" description="Polar residues" evidence="1">
    <location>
        <begin position="165"/>
        <end position="183"/>
    </location>
</feature>
<protein>
    <submittedName>
        <fullName evidence="2">Uncharacterized protein</fullName>
    </submittedName>
</protein>
<dbReference type="AlphaFoldDB" id="A0AAV2IP05"/>
<accession>A0AAV2IP05</accession>
<feature type="compositionally biased region" description="Low complexity" evidence="1">
    <location>
        <begin position="153"/>
        <end position="164"/>
    </location>
</feature>
<feature type="non-terminal residue" evidence="2">
    <location>
        <position position="183"/>
    </location>
</feature>
<dbReference type="Proteomes" id="UP001497497">
    <property type="component" value="Unassembled WGS sequence"/>
</dbReference>
<dbReference type="EMBL" id="CAXITT010001084">
    <property type="protein sequence ID" value="CAL1547853.1"/>
    <property type="molecule type" value="Genomic_DNA"/>
</dbReference>
<feature type="compositionally biased region" description="Low complexity" evidence="1">
    <location>
        <begin position="121"/>
        <end position="134"/>
    </location>
</feature>
<sequence length="183" mass="19242">MATTADFLKSEGRMFGFPPLSSRGLGEGQGLGGHFTHPDDMMTSSQRIMDVNQRMNGYSIDGILGHGRLGPNSLKDMDNIYGNALSPGLHAGTMSPGGYIHANHHGHQMSHHRHPTTAISPVTANGSNNNNNINKLRHNGDGLGGSVNPYQPSTPTASPNTPTAHSNNGMNGHMNSLNASAGL</sequence>
<evidence type="ECO:0000313" key="3">
    <source>
        <dbReference type="Proteomes" id="UP001497497"/>
    </source>
</evidence>
<evidence type="ECO:0000313" key="2">
    <source>
        <dbReference type="EMBL" id="CAL1547853.1"/>
    </source>
</evidence>
<organism evidence="2 3">
    <name type="scientific">Lymnaea stagnalis</name>
    <name type="common">Great pond snail</name>
    <name type="synonym">Helix stagnalis</name>
    <dbReference type="NCBI Taxonomy" id="6523"/>
    <lineage>
        <taxon>Eukaryota</taxon>
        <taxon>Metazoa</taxon>
        <taxon>Spiralia</taxon>
        <taxon>Lophotrochozoa</taxon>
        <taxon>Mollusca</taxon>
        <taxon>Gastropoda</taxon>
        <taxon>Heterobranchia</taxon>
        <taxon>Euthyneura</taxon>
        <taxon>Panpulmonata</taxon>
        <taxon>Hygrophila</taxon>
        <taxon>Lymnaeoidea</taxon>
        <taxon>Lymnaeidae</taxon>
        <taxon>Lymnaea</taxon>
    </lineage>
</organism>
<comment type="caution">
    <text evidence="2">The sequence shown here is derived from an EMBL/GenBank/DDBJ whole genome shotgun (WGS) entry which is preliminary data.</text>
</comment>
<evidence type="ECO:0000256" key="1">
    <source>
        <dbReference type="SAM" id="MobiDB-lite"/>
    </source>
</evidence>
<feature type="compositionally biased region" description="Basic residues" evidence="1">
    <location>
        <begin position="105"/>
        <end position="115"/>
    </location>
</feature>
<proteinExistence type="predicted"/>
<gene>
    <name evidence="2" type="ORF">GSLYS_00021170001</name>
</gene>
<feature type="region of interest" description="Disordered" evidence="1">
    <location>
        <begin position="105"/>
        <end position="183"/>
    </location>
</feature>
<name>A0AAV2IP05_LYMST</name>